<keyword evidence="9" id="KW-1185">Reference proteome</keyword>
<comment type="subcellular location">
    <subcellularLocation>
        <location evidence="1">Cell membrane</location>
        <topology evidence="1">Multi-pass membrane protein</topology>
    </subcellularLocation>
</comment>
<evidence type="ECO:0000256" key="3">
    <source>
        <dbReference type="ARBA" id="ARBA00022692"/>
    </source>
</evidence>
<evidence type="ECO:0000313" key="8">
    <source>
        <dbReference type="EMBL" id="QCF27977.1"/>
    </source>
</evidence>
<reference evidence="8 9" key="1">
    <citation type="submission" date="2018-07" db="EMBL/GenBank/DDBJ databases">
        <title>Marsedoiliclastica nanhaica gen. nov. sp. nov., a novel marine hydrocarbonoclastic bacterium isolated from an in-situ enriched hydrocarbon-degrading consortium in deep-sea sediment.</title>
        <authorList>
            <person name="Dong C."/>
            <person name="Ma T."/>
            <person name="Liu R."/>
            <person name="Shao Z."/>
        </authorList>
    </citation>
    <scope>NUCLEOTIDE SEQUENCE [LARGE SCALE GENOMIC DNA]</scope>
    <source>
        <strain evidence="9">soil36-7</strain>
    </source>
</reference>
<dbReference type="InterPro" id="IPR051791">
    <property type="entry name" value="Pra-immunoreactive"/>
</dbReference>
<dbReference type="GO" id="GO:0005886">
    <property type="term" value="C:plasma membrane"/>
    <property type="evidence" value="ECO:0007669"/>
    <property type="project" value="UniProtKB-SubCell"/>
</dbReference>
<protein>
    <submittedName>
        <fullName evidence="8">RDD family protein</fullName>
    </submittedName>
</protein>
<dbReference type="RefSeq" id="WP_136549862.1">
    <property type="nucleotide sequence ID" value="NZ_CP031093.1"/>
</dbReference>
<keyword evidence="2" id="KW-1003">Cell membrane</keyword>
<evidence type="ECO:0000256" key="2">
    <source>
        <dbReference type="ARBA" id="ARBA00022475"/>
    </source>
</evidence>
<dbReference type="EMBL" id="CP031093">
    <property type="protein sequence ID" value="QCF27977.1"/>
    <property type="molecule type" value="Genomic_DNA"/>
</dbReference>
<organism evidence="8 9">
    <name type="scientific">Hydrocarboniclastica marina</name>
    <dbReference type="NCBI Taxonomy" id="2259620"/>
    <lineage>
        <taxon>Bacteria</taxon>
        <taxon>Pseudomonadati</taxon>
        <taxon>Pseudomonadota</taxon>
        <taxon>Gammaproteobacteria</taxon>
        <taxon>Alteromonadales</taxon>
        <taxon>Alteromonadaceae</taxon>
        <taxon>Hydrocarboniclastica</taxon>
    </lineage>
</organism>
<evidence type="ECO:0000259" key="7">
    <source>
        <dbReference type="Pfam" id="PF06271"/>
    </source>
</evidence>
<accession>A0A4P7XNJ0</accession>
<dbReference type="AlphaFoldDB" id="A0A4P7XNJ0"/>
<feature type="transmembrane region" description="Helical" evidence="6">
    <location>
        <begin position="54"/>
        <end position="71"/>
    </location>
</feature>
<dbReference type="Proteomes" id="UP000298049">
    <property type="component" value="Chromosome"/>
</dbReference>
<feature type="domain" description="RDD" evidence="7">
    <location>
        <begin position="8"/>
        <end position="135"/>
    </location>
</feature>
<evidence type="ECO:0000256" key="6">
    <source>
        <dbReference type="SAM" id="Phobius"/>
    </source>
</evidence>
<feature type="transmembrane region" description="Helical" evidence="6">
    <location>
        <begin position="12"/>
        <end position="33"/>
    </location>
</feature>
<proteinExistence type="predicted"/>
<dbReference type="InterPro" id="IPR010432">
    <property type="entry name" value="RDD"/>
</dbReference>
<dbReference type="KEGG" id="hmi:soil367_15120"/>
<keyword evidence="4 6" id="KW-1133">Transmembrane helix</keyword>
<dbReference type="Pfam" id="PF06271">
    <property type="entry name" value="RDD"/>
    <property type="match status" value="1"/>
</dbReference>
<evidence type="ECO:0000256" key="1">
    <source>
        <dbReference type="ARBA" id="ARBA00004651"/>
    </source>
</evidence>
<gene>
    <name evidence="8" type="ORF">soil367_15120</name>
</gene>
<name>A0A4P7XNJ0_9ALTE</name>
<evidence type="ECO:0000256" key="5">
    <source>
        <dbReference type="ARBA" id="ARBA00023136"/>
    </source>
</evidence>
<dbReference type="PANTHER" id="PTHR36115:SF4">
    <property type="entry name" value="MEMBRANE PROTEIN"/>
    <property type="match status" value="1"/>
</dbReference>
<keyword evidence="5 6" id="KW-0472">Membrane</keyword>
<sequence>MQADELEYVGFWPRVGASLIDTVLMGAILWPLLTAFYGDSYWTTENVVQGPMDFLLSWVFPAVAVILFWVTKQATPGKMAVSARIVDAKTGSPASTGQLIGRYFAYYVSMIPFGLGFIWVGFDARKQGWHDKLAGTVVIRKKNRGPEPVSFGR</sequence>
<evidence type="ECO:0000313" key="9">
    <source>
        <dbReference type="Proteomes" id="UP000298049"/>
    </source>
</evidence>
<evidence type="ECO:0000256" key="4">
    <source>
        <dbReference type="ARBA" id="ARBA00022989"/>
    </source>
</evidence>
<feature type="transmembrane region" description="Helical" evidence="6">
    <location>
        <begin position="103"/>
        <end position="122"/>
    </location>
</feature>
<dbReference type="PANTHER" id="PTHR36115">
    <property type="entry name" value="PROLINE-RICH ANTIGEN HOMOLOG-RELATED"/>
    <property type="match status" value="1"/>
</dbReference>
<dbReference type="OrthoDB" id="9793824at2"/>
<keyword evidence="3 6" id="KW-0812">Transmembrane</keyword>